<evidence type="ECO:0000313" key="1">
    <source>
        <dbReference type="EMBL" id="JAG73712.1"/>
    </source>
</evidence>
<evidence type="ECO:0000313" key="2">
    <source>
        <dbReference type="Proteomes" id="UP000694866"/>
    </source>
</evidence>
<dbReference type="EMBL" id="GBYB01003945">
    <property type="protein sequence ID" value="JAG73712.1"/>
    <property type="molecule type" value="Transcribed_RNA"/>
</dbReference>
<protein>
    <submittedName>
        <fullName evidence="3">Uncharacterized protein isoform X1</fullName>
    </submittedName>
</protein>
<dbReference type="InterPro" id="IPR033602">
    <property type="entry name" value="CIMAP3"/>
</dbReference>
<dbReference type="OrthoDB" id="8189408at2759"/>
<dbReference type="PANTHER" id="PTHR31508:SF2">
    <property type="entry name" value="PROTEIN PITCHFORK"/>
    <property type="match status" value="1"/>
</dbReference>
<accession>A0A0C9R7G5</accession>
<dbReference type="KEGG" id="fas:105268529"/>
<reference evidence="1" key="1">
    <citation type="submission" date="2015-01" db="EMBL/GenBank/DDBJ databases">
        <title>Transcriptome Assembly of Fopius arisanus.</title>
        <authorList>
            <person name="Geib S."/>
        </authorList>
    </citation>
    <scope>NUCLEOTIDE SEQUENCE</scope>
</reference>
<dbReference type="GeneID" id="105268529"/>
<dbReference type="GO" id="GO:0031344">
    <property type="term" value="P:regulation of cell projection organization"/>
    <property type="evidence" value="ECO:0007669"/>
    <property type="project" value="TreeGrafter"/>
</dbReference>
<name>A0A0C9R7G5_9HYME</name>
<sequence>MWVCRDEFNYIVKKREQQKICFGSGKFRDIGLKSGMNSFMRYYMPEDYPSTGPGRYDVLSAFKGIATRPCPKSFSRKGYGGLGRFAISIGHTEDYPAPCDYNVPSFPGKVREQKVPFGSTAKRKVFEANRNPGPGLYRNLTAIRRRVIFDHSFGGSVKLRLGVEIKCCKRNTDICGVCDENPLGDYWHLNNRMYLCRNCMTSERQRPRKHTKKELSDFRKIRDCSMIHSHEGTDAKTWRMHPGVIQKWCQKEAYLSSYFKD</sequence>
<dbReference type="AlphaFoldDB" id="A0A0C9R7G5"/>
<dbReference type="PANTHER" id="PTHR31508">
    <property type="entry name" value="PROTEIN PITCHFORK"/>
    <property type="match status" value="1"/>
</dbReference>
<dbReference type="GO" id="GO:0008092">
    <property type="term" value="F:cytoskeletal protein binding"/>
    <property type="evidence" value="ECO:0007669"/>
    <property type="project" value="TreeGrafter"/>
</dbReference>
<keyword evidence="2" id="KW-1185">Reference proteome</keyword>
<dbReference type="RefSeq" id="XP_011306461.1">
    <property type="nucleotide sequence ID" value="XM_011308159.1"/>
</dbReference>
<proteinExistence type="predicted"/>
<evidence type="ECO:0000313" key="3">
    <source>
        <dbReference type="RefSeq" id="XP_011306461.1"/>
    </source>
</evidence>
<accession>A0A9R1U2C8</accession>
<organism evidence="1">
    <name type="scientific">Fopius arisanus</name>
    <dbReference type="NCBI Taxonomy" id="64838"/>
    <lineage>
        <taxon>Eukaryota</taxon>
        <taxon>Metazoa</taxon>
        <taxon>Ecdysozoa</taxon>
        <taxon>Arthropoda</taxon>
        <taxon>Hexapoda</taxon>
        <taxon>Insecta</taxon>
        <taxon>Pterygota</taxon>
        <taxon>Neoptera</taxon>
        <taxon>Endopterygota</taxon>
        <taxon>Hymenoptera</taxon>
        <taxon>Apocrita</taxon>
        <taxon>Ichneumonoidea</taxon>
        <taxon>Braconidae</taxon>
        <taxon>Opiinae</taxon>
        <taxon>Fopius</taxon>
    </lineage>
</organism>
<dbReference type="Proteomes" id="UP000694866">
    <property type="component" value="Unplaced"/>
</dbReference>
<reference evidence="3" key="2">
    <citation type="submission" date="2025-04" db="UniProtKB">
        <authorList>
            <consortium name="RefSeq"/>
        </authorList>
    </citation>
    <scope>IDENTIFICATION</scope>
    <source>
        <strain evidence="3">USDA-PBARC FA_bdor</strain>
        <tissue evidence="3">Whole organism</tissue>
    </source>
</reference>
<gene>
    <name evidence="3" type="primary">LOC105268529</name>
    <name evidence="1" type="ORF">g.7804</name>
</gene>